<dbReference type="SUPFAM" id="SSF52777">
    <property type="entry name" value="CoA-dependent acyltransferases"/>
    <property type="match status" value="1"/>
</dbReference>
<evidence type="ECO:0000256" key="3">
    <source>
        <dbReference type="ARBA" id="ARBA00009587"/>
    </source>
</evidence>
<gene>
    <name evidence="15" type="primary">tgs2_1</name>
    <name evidence="15" type="ORF">ERS450000_02602</name>
</gene>
<dbReference type="EMBL" id="LN868938">
    <property type="protein sequence ID" value="CRY77806.1"/>
    <property type="molecule type" value="Genomic_DNA"/>
</dbReference>
<dbReference type="KEGG" id="nfr:ERS450000_02602"/>
<evidence type="ECO:0000256" key="12">
    <source>
        <dbReference type="SAM" id="MobiDB-lite"/>
    </source>
</evidence>
<evidence type="ECO:0000256" key="5">
    <source>
        <dbReference type="ARBA" id="ARBA00022516"/>
    </source>
</evidence>
<feature type="domain" description="O-acyltransferase WSD1 C-terminal" evidence="14">
    <location>
        <begin position="315"/>
        <end position="464"/>
    </location>
</feature>
<comment type="pathway">
    <text evidence="2">Lipid metabolism.</text>
</comment>
<evidence type="ECO:0000256" key="9">
    <source>
        <dbReference type="ARBA" id="ARBA00023315"/>
    </source>
</evidence>
<reference evidence="16" key="1">
    <citation type="submission" date="2015-03" db="EMBL/GenBank/DDBJ databases">
        <authorList>
            <consortium name="Pathogen Informatics"/>
        </authorList>
    </citation>
    <scope>NUCLEOTIDE SEQUENCE [LARGE SCALE GENOMIC DNA]</scope>
    <source>
        <strain evidence="16">NCTC11134</strain>
    </source>
</reference>
<dbReference type="RefSeq" id="WP_060592734.1">
    <property type="nucleotide sequence ID" value="NZ_CP031418.1"/>
</dbReference>
<dbReference type="InterPro" id="IPR004255">
    <property type="entry name" value="O-acyltransferase_WSD1_N"/>
</dbReference>
<keyword evidence="8 11" id="KW-0443">Lipid metabolism</keyword>
<dbReference type="EC" id="2.3.1.20" evidence="4 11"/>
<evidence type="ECO:0000259" key="13">
    <source>
        <dbReference type="Pfam" id="PF03007"/>
    </source>
</evidence>
<dbReference type="NCBIfam" id="TIGR02946">
    <property type="entry name" value="acyl_WS_DGAT"/>
    <property type="match status" value="1"/>
</dbReference>
<dbReference type="Pfam" id="PF06974">
    <property type="entry name" value="WS_DGAT_C"/>
    <property type="match status" value="1"/>
</dbReference>
<keyword evidence="9 11" id="KW-0012">Acyltransferase</keyword>
<comment type="pathway">
    <text evidence="1 11">Glycerolipid metabolism; triacylglycerol biosynthesis.</text>
</comment>
<feature type="region of interest" description="Disordered" evidence="12">
    <location>
        <begin position="160"/>
        <end position="183"/>
    </location>
</feature>
<dbReference type="Gene3D" id="3.30.559.10">
    <property type="entry name" value="Chloramphenicol acetyltransferase-like domain"/>
    <property type="match status" value="1"/>
</dbReference>
<dbReference type="GO" id="GO:0019432">
    <property type="term" value="P:triglyceride biosynthetic process"/>
    <property type="evidence" value="ECO:0007669"/>
    <property type="project" value="UniProtKB-UniPathway"/>
</dbReference>
<dbReference type="Proteomes" id="UP000057820">
    <property type="component" value="Chromosome 1"/>
</dbReference>
<proteinExistence type="inferred from homology"/>
<dbReference type="Gene3D" id="3.30.559.30">
    <property type="entry name" value="Nonribosomal peptide synthetase, condensation domain"/>
    <property type="match status" value="1"/>
</dbReference>
<evidence type="ECO:0000313" key="16">
    <source>
        <dbReference type="Proteomes" id="UP000057820"/>
    </source>
</evidence>
<accession>A0A0H5P5I0</accession>
<sequence>MERLTGLDASFLYLETGTQHLHVCALLILDPTAEGADYSFDAFKAELGRRLTYVPQMRRRLRQVPLNLDHPLWVEDADFDLDYHIRRYGLPRPGGRKELAELVGDIASTPMDRSRPLWQMSVVEGVDGDKVAVISKYHHAAVDGITGANMMMHLCDIEPGATRTEAPEPPDAHRPPRPEPQPSDWRLLADAAVRLPARAGVVGMLPKTVGMLAGFVMRRRATDMPGMAIPLTAPRTPFNKAITPHRTVAFTATDLDTVKEIKEAFAVKVNDVVLAAVGGALRRYLERRGELPDRSLIASVPVSVHESSRHTEGINKVSSLFCELGTDIADPVERLSKVAEANKGAKDEHELIGSDFLQDWTQYAPPNTFRLAMRLYSSFKLAERHPVVHNLVISNVPGPPMPLYFLGVKVLGIYPFGPVFHGAGLTITALSNNGHLDFGLIACKELVPDVHELANEIPDALEELRQAARQRG</sequence>
<dbReference type="InterPro" id="IPR014292">
    <property type="entry name" value="Acyl_transf_WS/DGAT"/>
</dbReference>
<dbReference type="GO" id="GO:0005886">
    <property type="term" value="C:plasma membrane"/>
    <property type="evidence" value="ECO:0007669"/>
    <property type="project" value="TreeGrafter"/>
</dbReference>
<evidence type="ECO:0000256" key="10">
    <source>
        <dbReference type="ARBA" id="ARBA00048109"/>
    </source>
</evidence>
<dbReference type="GO" id="GO:0001666">
    <property type="term" value="P:response to hypoxia"/>
    <property type="evidence" value="ECO:0007669"/>
    <property type="project" value="TreeGrafter"/>
</dbReference>
<evidence type="ECO:0000256" key="1">
    <source>
        <dbReference type="ARBA" id="ARBA00004771"/>
    </source>
</evidence>
<dbReference type="GO" id="GO:0004144">
    <property type="term" value="F:diacylglycerol O-acyltransferase activity"/>
    <property type="evidence" value="ECO:0007669"/>
    <property type="project" value="UniProtKB-EC"/>
</dbReference>
<evidence type="ECO:0000256" key="4">
    <source>
        <dbReference type="ARBA" id="ARBA00013244"/>
    </source>
</evidence>
<keyword evidence="6 11" id="KW-0808">Transferase</keyword>
<dbReference type="AlphaFoldDB" id="A0A0H5P5I0"/>
<evidence type="ECO:0000259" key="14">
    <source>
        <dbReference type="Pfam" id="PF06974"/>
    </source>
</evidence>
<evidence type="ECO:0000256" key="7">
    <source>
        <dbReference type="ARBA" id="ARBA00022798"/>
    </source>
</evidence>
<feature type="domain" description="O-acyltransferase WSD1-like N-terminal" evidence="13">
    <location>
        <begin position="4"/>
        <end position="273"/>
    </location>
</feature>
<comment type="similarity">
    <text evidence="3 11">Belongs to the long-chain O-acyltransferase family.</text>
</comment>
<dbReference type="GO" id="GO:0071731">
    <property type="term" value="P:response to nitric oxide"/>
    <property type="evidence" value="ECO:0007669"/>
    <property type="project" value="TreeGrafter"/>
</dbReference>
<name>A0A0H5P5I0_NOCFR</name>
<dbReference type="PANTHER" id="PTHR31650">
    <property type="entry name" value="O-ACYLTRANSFERASE (WSD1-LIKE) FAMILY PROTEIN"/>
    <property type="match status" value="1"/>
</dbReference>
<organism evidence="15 16">
    <name type="scientific">Nocardia farcinica</name>
    <dbReference type="NCBI Taxonomy" id="37329"/>
    <lineage>
        <taxon>Bacteria</taxon>
        <taxon>Bacillati</taxon>
        <taxon>Actinomycetota</taxon>
        <taxon>Actinomycetes</taxon>
        <taxon>Mycobacteriales</taxon>
        <taxon>Nocardiaceae</taxon>
        <taxon>Nocardia</taxon>
    </lineage>
</organism>
<dbReference type="InterPro" id="IPR045034">
    <property type="entry name" value="O-acyltransferase_WSD1-like"/>
</dbReference>
<dbReference type="UniPathway" id="UPA00282"/>
<evidence type="ECO:0000256" key="2">
    <source>
        <dbReference type="ARBA" id="ARBA00005189"/>
    </source>
</evidence>
<comment type="catalytic activity">
    <reaction evidence="10 11">
        <text>an acyl-CoA + a 1,2-diacyl-sn-glycerol = a triacyl-sn-glycerol + CoA</text>
        <dbReference type="Rhea" id="RHEA:10868"/>
        <dbReference type="ChEBI" id="CHEBI:17815"/>
        <dbReference type="ChEBI" id="CHEBI:57287"/>
        <dbReference type="ChEBI" id="CHEBI:58342"/>
        <dbReference type="ChEBI" id="CHEBI:64615"/>
        <dbReference type="EC" id="2.3.1.20"/>
    </reaction>
</comment>
<dbReference type="InterPro" id="IPR009721">
    <property type="entry name" value="O-acyltransferase_WSD1_C"/>
</dbReference>
<dbReference type="Pfam" id="PF03007">
    <property type="entry name" value="WS_DGAT_cat"/>
    <property type="match status" value="1"/>
</dbReference>
<protein>
    <recommendedName>
        <fullName evidence="4 11">Diacylglycerol O-acyltransferase</fullName>
        <ecNumber evidence="4 11">2.3.1.20</ecNumber>
    </recommendedName>
</protein>
<dbReference type="PANTHER" id="PTHR31650:SF1">
    <property type="entry name" value="WAX ESTER SYNTHASE_DIACYLGLYCEROL ACYLTRANSFERASE 4-RELATED"/>
    <property type="match status" value="1"/>
</dbReference>
<dbReference type="InterPro" id="IPR023213">
    <property type="entry name" value="CAT-like_dom_sf"/>
</dbReference>
<keyword evidence="5 11" id="KW-0444">Lipid biosynthesis</keyword>
<dbReference type="GO" id="GO:0006071">
    <property type="term" value="P:glycerol metabolic process"/>
    <property type="evidence" value="ECO:0007669"/>
    <property type="project" value="UniProtKB-KW"/>
</dbReference>
<evidence type="ECO:0000313" key="15">
    <source>
        <dbReference type="EMBL" id="CRY77806.1"/>
    </source>
</evidence>
<keyword evidence="7 11" id="KW-0319">Glycerol metabolism</keyword>
<evidence type="ECO:0000256" key="8">
    <source>
        <dbReference type="ARBA" id="ARBA00023098"/>
    </source>
</evidence>
<dbReference type="GO" id="GO:0051701">
    <property type="term" value="P:biological process involved in interaction with host"/>
    <property type="evidence" value="ECO:0007669"/>
    <property type="project" value="TreeGrafter"/>
</dbReference>
<evidence type="ECO:0000256" key="6">
    <source>
        <dbReference type="ARBA" id="ARBA00022679"/>
    </source>
</evidence>
<evidence type="ECO:0000256" key="11">
    <source>
        <dbReference type="RuleBase" id="RU361241"/>
    </source>
</evidence>